<dbReference type="EMBL" id="AMYD01001270">
    <property type="protein sequence ID" value="EQB53935.1"/>
    <property type="molecule type" value="Genomic_DNA"/>
</dbReference>
<gene>
    <name evidence="1" type="ORF">CGLO_06294</name>
</gene>
<evidence type="ECO:0000313" key="2">
    <source>
        <dbReference type="Proteomes" id="UP000015530"/>
    </source>
</evidence>
<reference evidence="2" key="1">
    <citation type="journal article" date="2013" name="Mol. Plant Microbe Interact.">
        <title>Global aspects of pacC regulation of pathogenicity genes in Colletotrichum gloeosporioides as revealed by transcriptome analysis.</title>
        <authorList>
            <person name="Alkan N."/>
            <person name="Meng X."/>
            <person name="Friedlander G."/>
            <person name="Reuveni E."/>
            <person name="Sukno S."/>
            <person name="Sherman A."/>
            <person name="Thon M."/>
            <person name="Fluhr R."/>
            <person name="Prusky D."/>
        </authorList>
    </citation>
    <scope>NUCLEOTIDE SEQUENCE [LARGE SCALE GENOMIC DNA]</scope>
    <source>
        <strain evidence="2">Cg-14</strain>
    </source>
</reference>
<accession>T0LZH3</accession>
<name>T0LZH3_COLGC</name>
<dbReference type="Proteomes" id="UP000015530">
    <property type="component" value="Unassembled WGS sequence"/>
</dbReference>
<organism evidence="1 2">
    <name type="scientific">Colletotrichum gloeosporioides (strain Cg-14)</name>
    <name type="common">Anthracnose fungus</name>
    <name type="synonym">Glomerella cingulata</name>
    <dbReference type="NCBI Taxonomy" id="1237896"/>
    <lineage>
        <taxon>Eukaryota</taxon>
        <taxon>Fungi</taxon>
        <taxon>Dikarya</taxon>
        <taxon>Ascomycota</taxon>
        <taxon>Pezizomycotina</taxon>
        <taxon>Sordariomycetes</taxon>
        <taxon>Hypocreomycetidae</taxon>
        <taxon>Glomerellales</taxon>
        <taxon>Glomerellaceae</taxon>
        <taxon>Colletotrichum</taxon>
        <taxon>Colletotrichum gloeosporioides species complex</taxon>
    </lineage>
</organism>
<protein>
    <recommendedName>
        <fullName evidence="3">F-box domain-containing protein</fullName>
    </recommendedName>
</protein>
<dbReference type="OrthoDB" id="4796880at2759"/>
<comment type="caution">
    <text evidence="1">The sequence shown here is derived from an EMBL/GenBank/DDBJ whole genome shotgun (WGS) entry which is preliminary data.</text>
</comment>
<sequence length="319" mass="35782">MERLPLEVVAQVASCLHDLHEGERIRPALAISSRSWQCVLEPLTFESLHITSNGDLQTFHLAFESHTPRRRFLRDLGLDIILPRYSVEHCAKYETADDGAANDHVISHHMSALLKELSRWLPGGKLNVVLAMHSPMDGIHRGQDKFDKDWYEVDLGRRQDTFSERYSYSYIRSAATCPAAVPCVTSFYDHSGGRCLDPGSMVAPTPAFPNVERINWQYQCPAYFLLLRCQKLHANINSPSYPDKERLPNLISGDSSLPDALRDIRSSGLMVFLKITHLFASSMAFGVGILIGLSLHSAEGPVQMLDSMVLWQIAMICCV</sequence>
<dbReference type="OMA" id="WISTHEC"/>
<evidence type="ECO:0000313" key="1">
    <source>
        <dbReference type="EMBL" id="EQB53935.1"/>
    </source>
</evidence>
<evidence type="ECO:0008006" key="3">
    <source>
        <dbReference type="Google" id="ProtNLM"/>
    </source>
</evidence>
<dbReference type="AlphaFoldDB" id="T0LZH3"/>
<dbReference type="HOGENOM" id="CLU_871559_0_0_1"/>
<proteinExistence type="predicted"/>